<dbReference type="RefSeq" id="WP_138252858.1">
    <property type="nucleotide sequence ID" value="NZ_VAVZ01000016.1"/>
</dbReference>
<accession>A0A5R9BB89</accession>
<evidence type="ECO:0008006" key="3">
    <source>
        <dbReference type="Google" id="ProtNLM"/>
    </source>
</evidence>
<comment type="caution">
    <text evidence="1">The sequence shown here is derived from an EMBL/GenBank/DDBJ whole genome shotgun (WGS) entry which is preliminary data.</text>
</comment>
<keyword evidence="2" id="KW-1185">Reference proteome</keyword>
<organism evidence="1 2">
    <name type="scientific">Nesterenkonia salmonea</name>
    <dbReference type="NCBI Taxonomy" id="1804987"/>
    <lineage>
        <taxon>Bacteria</taxon>
        <taxon>Bacillati</taxon>
        <taxon>Actinomycetota</taxon>
        <taxon>Actinomycetes</taxon>
        <taxon>Micrococcales</taxon>
        <taxon>Micrococcaceae</taxon>
        <taxon>Nesterenkonia</taxon>
    </lineage>
</organism>
<evidence type="ECO:0000313" key="1">
    <source>
        <dbReference type="EMBL" id="TLP97549.1"/>
    </source>
</evidence>
<dbReference type="AlphaFoldDB" id="A0A5R9BB89"/>
<evidence type="ECO:0000313" key="2">
    <source>
        <dbReference type="Proteomes" id="UP000310458"/>
    </source>
</evidence>
<proteinExistence type="predicted"/>
<reference evidence="1 2" key="1">
    <citation type="submission" date="2019-05" db="EMBL/GenBank/DDBJ databases">
        <title>Nesterenkonia sp. GY074 isolated from the Southern Atlantic Ocean.</title>
        <authorList>
            <person name="Zhang G."/>
        </authorList>
    </citation>
    <scope>NUCLEOTIDE SEQUENCE [LARGE SCALE GENOMIC DNA]</scope>
    <source>
        <strain evidence="1 2">GY074</strain>
    </source>
</reference>
<dbReference type="OrthoDB" id="5517693at2"/>
<dbReference type="Proteomes" id="UP000310458">
    <property type="component" value="Unassembled WGS sequence"/>
</dbReference>
<protein>
    <recommendedName>
        <fullName evidence="3">Type IV toxin-antitoxin system AbiEi family antitoxin domain-containing protein</fullName>
    </recommendedName>
</protein>
<name>A0A5R9BB89_9MICC</name>
<dbReference type="EMBL" id="VAVZ01000016">
    <property type="protein sequence ID" value="TLP97549.1"/>
    <property type="molecule type" value="Genomic_DNA"/>
</dbReference>
<gene>
    <name evidence="1" type="ORF">FEF26_07170</name>
</gene>
<sequence length="385" mass="43364">MATVIRASTRSTLLQVCGAEDDNAAHRLRHRVNRAELVRIRRGCYFSASDWLRSPPWDRHLIATVATGLVRRQEIFCRETALALYGVPLLKTPQAVHVRTNNNGQSGRRGRAAITGAAPRSSLARTWHQAFGEQPSGGAWLRRFTGVDTKRVQYPLKFRESLRRGLDPRIAVDYSGALQHLTPPPGEFFDPQGIHLRTEPLPLCVVDTVCRSDMSAGVVILDAVLAGRHTGRSMERNAFNPWLQSIPSQRAHARWQRALEFADPLSESPGESLSRLRISQLGFEVPTLQQEITVADGTRYRTDFFWKDAGVIGEFDGIMKYTRARTLAGLAAADVVVKEKTRERRIEQQGYRVVRWDWNDLRSPERLRNILSDYGVPRAVQGKPA</sequence>